<evidence type="ECO:0000256" key="1">
    <source>
        <dbReference type="ARBA" id="ARBA00022723"/>
    </source>
</evidence>
<feature type="compositionally biased region" description="Polar residues" evidence="6">
    <location>
        <begin position="13"/>
        <end position="30"/>
    </location>
</feature>
<feature type="compositionally biased region" description="Low complexity" evidence="6">
    <location>
        <begin position="405"/>
        <end position="414"/>
    </location>
</feature>
<feature type="region of interest" description="Disordered" evidence="6">
    <location>
        <begin position="659"/>
        <end position="679"/>
    </location>
</feature>
<keyword evidence="9" id="KW-1185">Reference proteome</keyword>
<dbReference type="PANTHER" id="PTHR46462">
    <property type="entry name" value="UPSET, ISOFORM A"/>
    <property type="match status" value="1"/>
</dbReference>
<evidence type="ECO:0000313" key="8">
    <source>
        <dbReference type="EMBL" id="KAF2795347.1"/>
    </source>
</evidence>
<feature type="compositionally biased region" description="Acidic residues" evidence="6">
    <location>
        <begin position="491"/>
        <end position="501"/>
    </location>
</feature>
<dbReference type="OrthoDB" id="436852at2759"/>
<dbReference type="InterPro" id="IPR019787">
    <property type="entry name" value="Znf_PHD-finger"/>
</dbReference>
<dbReference type="PROSITE" id="PS01359">
    <property type="entry name" value="ZF_PHD_1"/>
    <property type="match status" value="1"/>
</dbReference>
<proteinExistence type="predicted"/>
<evidence type="ECO:0000256" key="5">
    <source>
        <dbReference type="PROSITE-ProRule" id="PRU00146"/>
    </source>
</evidence>
<evidence type="ECO:0000256" key="4">
    <source>
        <dbReference type="ARBA" id="ARBA00022853"/>
    </source>
</evidence>
<dbReference type="Gene3D" id="3.30.40.10">
    <property type="entry name" value="Zinc/RING finger domain, C3HC4 (zinc finger)"/>
    <property type="match status" value="1"/>
</dbReference>
<accession>A0A6A6XI88</accession>
<feature type="domain" description="PHD-type" evidence="7">
    <location>
        <begin position="680"/>
        <end position="728"/>
    </location>
</feature>
<name>A0A6A6XI88_9PLEO</name>
<dbReference type="InterPro" id="IPR013083">
    <property type="entry name" value="Znf_RING/FYVE/PHD"/>
</dbReference>
<feature type="compositionally biased region" description="Basic and acidic residues" evidence="6">
    <location>
        <begin position="80"/>
        <end position="89"/>
    </location>
</feature>
<dbReference type="GO" id="GO:0006355">
    <property type="term" value="P:regulation of DNA-templated transcription"/>
    <property type="evidence" value="ECO:0007669"/>
    <property type="project" value="TreeGrafter"/>
</dbReference>
<feature type="compositionally biased region" description="Polar residues" evidence="6">
    <location>
        <begin position="321"/>
        <end position="344"/>
    </location>
</feature>
<dbReference type="GO" id="GO:0006325">
    <property type="term" value="P:chromatin organization"/>
    <property type="evidence" value="ECO:0007669"/>
    <property type="project" value="UniProtKB-KW"/>
</dbReference>
<dbReference type="InterPro" id="IPR001965">
    <property type="entry name" value="Znf_PHD"/>
</dbReference>
<keyword evidence="4" id="KW-0156">Chromatin regulator</keyword>
<dbReference type="EMBL" id="MU001861">
    <property type="protein sequence ID" value="KAF2795347.1"/>
    <property type="molecule type" value="Genomic_DNA"/>
</dbReference>
<dbReference type="PROSITE" id="PS50016">
    <property type="entry name" value="ZF_PHD_2"/>
    <property type="match status" value="1"/>
</dbReference>
<dbReference type="PANTHER" id="PTHR46462:SF3">
    <property type="entry name" value="UPSET, ISOFORM A"/>
    <property type="match status" value="1"/>
</dbReference>
<evidence type="ECO:0000259" key="7">
    <source>
        <dbReference type="PROSITE" id="PS50016"/>
    </source>
</evidence>
<dbReference type="SUPFAM" id="SSF57903">
    <property type="entry name" value="FYVE/PHD zinc finger"/>
    <property type="match status" value="1"/>
</dbReference>
<dbReference type="SMART" id="SM00249">
    <property type="entry name" value="PHD"/>
    <property type="match status" value="1"/>
</dbReference>
<dbReference type="GO" id="GO:0070210">
    <property type="term" value="C:Rpd3L-Expanded complex"/>
    <property type="evidence" value="ECO:0007669"/>
    <property type="project" value="TreeGrafter"/>
</dbReference>
<protein>
    <recommendedName>
        <fullName evidence="7">PHD-type domain-containing protein</fullName>
    </recommendedName>
</protein>
<feature type="region of interest" description="Disordered" evidence="6">
    <location>
        <begin position="279"/>
        <end position="547"/>
    </location>
</feature>
<dbReference type="AlphaFoldDB" id="A0A6A6XI88"/>
<dbReference type="GO" id="GO:0034967">
    <property type="term" value="C:Set3 complex"/>
    <property type="evidence" value="ECO:0007669"/>
    <property type="project" value="TreeGrafter"/>
</dbReference>
<sequence length="757" mass="83393">MALPASTDWHLPSPSSTPKSVTFPDSTFRTPKTEVVPHSHFLDAWSTPRANGQQTPAQTPSFAISTPVDRPSSSYSQKVRTPEDPEFHVNHFIPNNLPLPPVEPARRLSSSPGPLSMRQAGVSLRQNPSSRPRPVSMDTAQMQTPPPTRDDNSRRGFQQNMGNEFATPATVISRTPVQVPTSSALFNQTPYGFPSLQFSPDMVQFPSTEPMSAPPLPHSRLFWDQPNDGNHMDVDMPMVSDPFGPTPQKIEGMNWQTFHTPANHMNPNPQQMNPQAFQALHGMSSPGPHASFATRNTGDGPNSRPNSFISTSAGVDPSMLFSFSSPGPAPSTSFNNLTQQTNSSHEGRLPYETQARDSLREREMAKKAKSQHSRTSTSSSTASFENSRPSLQRSNTDSGFRKSRPSSSDSRSSSTVTGFNIPRRSSPLKRASGGSLLSIPEVRRPKTRLVIDETGRARTETVPAEDEVDVRRETRADTQKDMRRQYPGLWAEDDSESEPDEPVTLSRNTSFNLPQRRPSKHARADSGDLNRSNSFKMPRPTSGMFDKSSFETIRPMKKSADNNFRRFSMMDFSTSFGDVKQNEDQHMPDSPGDAAGALKKMFEGRQKKIGIINESERSTQNALKAHNQRWAQASADLANSSISPQGLYHDPFTNSFNGSPATDASLTTPSTDRSSLSGESTRCICNSSDDGRPMVQCESCTKWLHMACVGIQSHNLPPVYVCIFCTGNTPVARGGRVRGPMPAPFDSPLTHKSVFRR</sequence>
<feature type="compositionally biased region" description="Basic and acidic residues" evidence="6">
    <location>
        <begin position="441"/>
        <end position="459"/>
    </location>
</feature>
<evidence type="ECO:0000256" key="2">
    <source>
        <dbReference type="ARBA" id="ARBA00022771"/>
    </source>
</evidence>
<gene>
    <name evidence="8" type="ORF">K505DRAFT_360233</name>
</gene>
<dbReference type="Pfam" id="PF20826">
    <property type="entry name" value="PHD_5"/>
    <property type="match status" value="1"/>
</dbReference>
<feature type="compositionally biased region" description="Basic and acidic residues" evidence="6">
    <location>
        <begin position="469"/>
        <end position="484"/>
    </location>
</feature>
<keyword evidence="3" id="KW-0862">Zinc</keyword>
<feature type="region of interest" description="Disordered" evidence="6">
    <location>
        <begin position="1"/>
        <end position="160"/>
    </location>
</feature>
<dbReference type="InterPro" id="IPR011011">
    <property type="entry name" value="Znf_FYVE_PHD"/>
</dbReference>
<dbReference type="GO" id="GO:0008270">
    <property type="term" value="F:zinc ion binding"/>
    <property type="evidence" value="ECO:0007669"/>
    <property type="project" value="UniProtKB-KW"/>
</dbReference>
<dbReference type="Proteomes" id="UP000799757">
    <property type="component" value="Unassembled WGS sequence"/>
</dbReference>
<organism evidence="8 9">
    <name type="scientific">Melanomma pulvis-pyrius CBS 109.77</name>
    <dbReference type="NCBI Taxonomy" id="1314802"/>
    <lineage>
        <taxon>Eukaryota</taxon>
        <taxon>Fungi</taxon>
        <taxon>Dikarya</taxon>
        <taxon>Ascomycota</taxon>
        <taxon>Pezizomycotina</taxon>
        <taxon>Dothideomycetes</taxon>
        <taxon>Pleosporomycetidae</taxon>
        <taxon>Pleosporales</taxon>
        <taxon>Melanommataceae</taxon>
        <taxon>Melanomma</taxon>
    </lineage>
</organism>
<feature type="compositionally biased region" description="Low complexity" evidence="6">
    <location>
        <begin position="373"/>
        <end position="387"/>
    </location>
</feature>
<keyword evidence="2 5" id="KW-0863">Zinc-finger</keyword>
<evidence type="ECO:0000313" key="9">
    <source>
        <dbReference type="Proteomes" id="UP000799757"/>
    </source>
</evidence>
<feature type="compositionally biased region" description="Polar residues" evidence="6">
    <location>
        <begin position="293"/>
        <end position="313"/>
    </location>
</feature>
<evidence type="ECO:0000256" key="3">
    <source>
        <dbReference type="ARBA" id="ARBA00022833"/>
    </source>
</evidence>
<keyword evidence="1" id="KW-0479">Metal-binding</keyword>
<evidence type="ECO:0000256" key="6">
    <source>
        <dbReference type="SAM" id="MobiDB-lite"/>
    </source>
</evidence>
<feature type="compositionally biased region" description="Polar residues" evidence="6">
    <location>
        <begin position="388"/>
        <end position="397"/>
    </location>
</feature>
<reference evidence="8" key="1">
    <citation type="journal article" date="2020" name="Stud. Mycol.">
        <title>101 Dothideomycetes genomes: a test case for predicting lifestyles and emergence of pathogens.</title>
        <authorList>
            <person name="Haridas S."/>
            <person name="Albert R."/>
            <person name="Binder M."/>
            <person name="Bloem J."/>
            <person name="Labutti K."/>
            <person name="Salamov A."/>
            <person name="Andreopoulos B."/>
            <person name="Baker S."/>
            <person name="Barry K."/>
            <person name="Bills G."/>
            <person name="Bluhm B."/>
            <person name="Cannon C."/>
            <person name="Castanera R."/>
            <person name="Culley D."/>
            <person name="Daum C."/>
            <person name="Ezra D."/>
            <person name="Gonzalez J."/>
            <person name="Henrissat B."/>
            <person name="Kuo A."/>
            <person name="Liang C."/>
            <person name="Lipzen A."/>
            <person name="Lutzoni F."/>
            <person name="Magnuson J."/>
            <person name="Mondo S."/>
            <person name="Nolan M."/>
            <person name="Ohm R."/>
            <person name="Pangilinan J."/>
            <person name="Park H.-J."/>
            <person name="Ramirez L."/>
            <person name="Alfaro M."/>
            <person name="Sun H."/>
            <person name="Tritt A."/>
            <person name="Yoshinaga Y."/>
            <person name="Zwiers L.-H."/>
            <person name="Turgeon B."/>
            <person name="Goodwin S."/>
            <person name="Spatafora J."/>
            <person name="Crous P."/>
            <person name="Grigoriev I."/>
        </authorList>
    </citation>
    <scope>NUCLEOTIDE SEQUENCE</scope>
    <source>
        <strain evidence="8">CBS 109.77</strain>
    </source>
</reference>
<feature type="compositionally biased region" description="Basic and acidic residues" evidence="6">
    <location>
        <begin position="345"/>
        <end position="366"/>
    </location>
</feature>
<feature type="compositionally biased region" description="Polar residues" evidence="6">
    <location>
        <begin position="48"/>
        <end position="64"/>
    </location>
</feature>
<dbReference type="InterPro" id="IPR019786">
    <property type="entry name" value="Zinc_finger_PHD-type_CS"/>
</dbReference>
<feature type="compositionally biased region" description="Basic and acidic residues" evidence="6">
    <location>
        <begin position="31"/>
        <end position="41"/>
    </location>
</feature>